<feature type="chain" id="PRO_5004564083" description="Peptidase C39 domain-containing protein" evidence="1">
    <location>
        <begin position="26"/>
        <end position="240"/>
    </location>
</feature>
<dbReference type="RefSeq" id="WP_021238917.1">
    <property type="nucleotide sequence ID" value="NZ_ATHO01000128.1"/>
</dbReference>
<dbReference type="Gene3D" id="3.90.70.10">
    <property type="entry name" value="Cysteine proteinases"/>
    <property type="match status" value="1"/>
</dbReference>
<dbReference type="PROSITE" id="PS50990">
    <property type="entry name" value="PEPTIDASE_C39"/>
    <property type="match status" value="1"/>
</dbReference>
<dbReference type="GO" id="GO:0008233">
    <property type="term" value="F:peptidase activity"/>
    <property type="evidence" value="ECO:0007669"/>
    <property type="project" value="InterPro"/>
</dbReference>
<feature type="signal peptide" evidence="1">
    <location>
        <begin position="1"/>
        <end position="25"/>
    </location>
</feature>
<gene>
    <name evidence="3" type="ORF">L288_13965</name>
</gene>
<dbReference type="InterPro" id="IPR005074">
    <property type="entry name" value="Peptidase_C39"/>
</dbReference>
<sequence>MFTPRRLSLFAAVSSLPIAAPVVQAQVRLDSDGGRPAVSVLSWRDMPFRRVVRQRYDFSCGSAAIATLLSYHYVRPTPERAVFLSMWEEGDQAKIRKLGFSMRDMKLYLESIGLRAEGFRLTPVQLRRLGQPGIVILDIKGYKHFVVVKGVRGEEVLVGDPMLGLKIYSFSDFSAMWNGIFLAVLSPASAHPPLYNLAAEWENRLRAPVREVGRPAAITDLLHRLPPLYQISSSINAVSP</sequence>
<accession>T0GUX1</accession>
<dbReference type="PATRIC" id="fig|1329909.3.peg.2682"/>
<comment type="caution">
    <text evidence="3">The sequence shown here is derived from an EMBL/GenBank/DDBJ whole genome shotgun (WGS) entry which is preliminary data.</text>
</comment>
<name>T0GUX1_9SPHN</name>
<dbReference type="CDD" id="cd02423">
    <property type="entry name" value="Peptidase_C39G"/>
    <property type="match status" value="1"/>
</dbReference>
<dbReference type="EMBL" id="ATHO01000128">
    <property type="protein sequence ID" value="EQB04492.1"/>
    <property type="molecule type" value="Genomic_DNA"/>
</dbReference>
<dbReference type="GO" id="GO:0016020">
    <property type="term" value="C:membrane"/>
    <property type="evidence" value="ECO:0007669"/>
    <property type="project" value="InterPro"/>
</dbReference>
<evidence type="ECO:0000259" key="2">
    <source>
        <dbReference type="PROSITE" id="PS50990"/>
    </source>
</evidence>
<dbReference type="GO" id="GO:0005524">
    <property type="term" value="F:ATP binding"/>
    <property type="evidence" value="ECO:0007669"/>
    <property type="project" value="InterPro"/>
</dbReference>
<keyword evidence="4" id="KW-1185">Reference proteome</keyword>
<keyword evidence="1" id="KW-0732">Signal</keyword>
<dbReference type="AlphaFoldDB" id="T0GUX1"/>
<dbReference type="GO" id="GO:0006508">
    <property type="term" value="P:proteolysis"/>
    <property type="evidence" value="ECO:0007669"/>
    <property type="project" value="InterPro"/>
</dbReference>
<evidence type="ECO:0000256" key="1">
    <source>
        <dbReference type="SAM" id="SignalP"/>
    </source>
</evidence>
<organism evidence="3 4">
    <name type="scientific">Sphingobium quisquiliarum P25</name>
    <dbReference type="NCBI Taxonomy" id="1329909"/>
    <lineage>
        <taxon>Bacteria</taxon>
        <taxon>Pseudomonadati</taxon>
        <taxon>Pseudomonadota</taxon>
        <taxon>Alphaproteobacteria</taxon>
        <taxon>Sphingomonadales</taxon>
        <taxon>Sphingomonadaceae</taxon>
        <taxon>Sphingobium</taxon>
    </lineage>
</organism>
<protein>
    <recommendedName>
        <fullName evidence="2">Peptidase C39 domain-containing protein</fullName>
    </recommendedName>
</protein>
<reference evidence="3 4" key="1">
    <citation type="journal article" date="2013" name="Genome Announc.">
        <title>Draft Genome Sequence of Sphingobium quisquiliarum Strain P25T, a Novel Hexachlorocyclohexane (HCH)-Degrading Bacterium Isolated from an HCH Dumpsite.</title>
        <authorList>
            <person name="Kumar Singh A."/>
            <person name="Sangwan N."/>
            <person name="Sharma A."/>
            <person name="Gupta V."/>
            <person name="Khurana J.P."/>
            <person name="Lal R."/>
        </authorList>
    </citation>
    <scope>NUCLEOTIDE SEQUENCE [LARGE SCALE GENOMIC DNA]</scope>
    <source>
        <strain evidence="3 4">P25</strain>
    </source>
</reference>
<dbReference type="Proteomes" id="UP000015525">
    <property type="component" value="Unassembled WGS sequence"/>
</dbReference>
<proteinExistence type="predicted"/>
<dbReference type="Pfam" id="PF03412">
    <property type="entry name" value="Peptidase_C39"/>
    <property type="match status" value="1"/>
</dbReference>
<evidence type="ECO:0000313" key="3">
    <source>
        <dbReference type="EMBL" id="EQB04492.1"/>
    </source>
</evidence>
<feature type="domain" description="Peptidase C39" evidence="2">
    <location>
        <begin position="54"/>
        <end position="184"/>
    </location>
</feature>
<evidence type="ECO:0000313" key="4">
    <source>
        <dbReference type="Proteomes" id="UP000015525"/>
    </source>
</evidence>